<accession>A0ABR1IT96</accession>
<protein>
    <submittedName>
        <fullName evidence="2">Protein mlp1</fullName>
    </submittedName>
</protein>
<name>A0ABR1IT96_9AGAR</name>
<keyword evidence="3" id="KW-1185">Reference proteome</keyword>
<sequence length="131" mass="15160">MQLSPSQVMEMWVLSLSIPLRDNSRGQLVLEPKTSLVSLPNRKLPILPKPNSLRRLVTTLEGGEKRAKEIIENLEREWDDLGRRHETKTKALREEADRKREKGKKKISQLKNVVEKMGRGDFHAETVLRLL</sequence>
<reference evidence="2 3" key="1">
    <citation type="submission" date="2024-01" db="EMBL/GenBank/DDBJ databases">
        <title>A draft genome for the cacao thread blight pathogen Marasmiellus scandens.</title>
        <authorList>
            <person name="Baruah I.K."/>
            <person name="Leung J."/>
            <person name="Bukari Y."/>
            <person name="Amoako-Attah I."/>
            <person name="Meinhardt L.W."/>
            <person name="Bailey B.A."/>
            <person name="Cohen S.P."/>
        </authorList>
    </citation>
    <scope>NUCLEOTIDE SEQUENCE [LARGE SCALE GENOMIC DNA]</scope>
    <source>
        <strain evidence="2 3">GH-19</strain>
    </source>
</reference>
<comment type="caution">
    <text evidence="2">The sequence shown here is derived from an EMBL/GenBank/DDBJ whole genome shotgun (WGS) entry which is preliminary data.</text>
</comment>
<dbReference type="Proteomes" id="UP001498398">
    <property type="component" value="Unassembled WGS sequence"/>
</dbReference>
<proteinExistence type="predicted"/>
<feature type="coiled-coil region" evidence="1">
    <location>
        <begin position="57"/>
        <end position="113"/>
    </location>
</feature>
<organism evidence="2 3">
    <name type="scientific">Marasmiellus scandens</name>
    <dbReference type="NCBI Taxonomy" id="2682957"/>
    <lineage>
        <taxon>Eukaryota</taxon>
        <taxon>Fungi</taxon>
        <taxon>Dikarya</taxon>
        <taxon>Basidiomycota</taxon>
        <taxon>Agaricomycotina</taxon>
        <taxon>Agaricomycetes</taxon>
        <taxon>Agaricomycetidae</taxon>
        <taxon>Agaricales</taxon>
        <taxon>Marasmiineae</taxon>
        <taxon>Omphalotaceae</taxon>
        <taxon>Marasmiellus</taxon>
    </lineage>
</organism>
<evidence type="ECO:0000256" key="1">
    <source>
        <dbReference type="SAM" id="Coils"/>
    </source>
</evidence>
<keyword evidence="1" id="KW-0175">Coiled coil</keyword>
<evidence type="ECO:0000313" key="3">
    <source>
        <dbReference type="Proteomes" id="UP001498398"/>
    </source>
</evidence>
<evidence type="ECO:0000313" key="2">
    <source>
        <dbReference type="EMBL" id="KAK7440595.1"/>
    </source>
</evidence>
<gene>
    <name evidence="2" type="primary">MLP1_6</name>
    <name evidence="2" type="ORF">VKT23_016943</name>
</gene>
<dbReference type="EMBL" id="JBANRG010000067">
    <property type="protein sequence ID" value="KAK7440595.1"/>
    <property type="molecule type" value="Genomic_DNA"/>
</dbReference>